<dbReference type="GO" id="GO:2001069">
    <property type="term" value="F:glycogen binding"/>
    <property type="evidence" value="ECO:0000318"/>
    <property type="project" value="GO_Central"/>
</dbReference>
<dbReference type="InterPro" id="IPR050782">
    <property type="entry name" value="PP1_regulatory_subunit_3"/>
</dbReference>
<dbReference type="GeneTree" id="ENSGT00940000163747"/>
<dbReference type="Ensembl" id="ENSMODT00000087137.1">
    <property type="protein sequence ID" value="ENSMODP00000045531.1"/>
    <property type="gene ID" value="ENSMODG00000049736.1"/>
</dbReference>
<evidence type="ECO:0000256" key="1">
    <source>
        <dbReference type="SAM" id="MobiDB-lite"/>
    </source>
</evidence>
<dbReference type="AlphaFoldDB" id="A0A5F8GE33"/>
<accession>A0A5F8GE33</accession>
<dbReference type="PANTHER" id="PTHR12307:SF7">
    <property type="entry name" value="PROTEIN PHOSPHATASE 1 REGULATORY SUBUNIT 3G"/>
    <property type="match status" value="1"/>
</dbReference>
<feature type="domain" description="CBM21" evidence="2">
    <location>
        <begin position="239"/>
        <end position="389"/>
    </location>
</feature>
<dbReference type="GO" id="GO:0000164">
    <property type="term" value="C:protein phosphatase type 1 complex"/>
    <property type="evidence" value="ECO:0000318"/>
    <property type="project" value="GO_Central"/>
</dbReference>
<dbReference type="KEGG" id="mdo:100028237"/>
<dbReference type="Bgee" id="ENSMODG00000049736">
    <property type="expression patterns" value="Expressed in heart and 12 other cell types or tissues"/>
</dbReference>
<dbReference type="PROSITE" id="PS51159">
    <property type="entry name" value="CBM21"/>
    <property type="match status" value="1"/>
</dbReference>
<reference evidence="3 4" key="1">
    <citation type="journal article" date="2007" name="Nature">
        <title>Genome of the marsupial Monodelphis domestica reveals innovation in non-coding sequences.</title>
        <authorList>
            <person name="Mikkelsen T.S."/>
            <person name="Wakefield M.J."/>
            <person name="Aken B."/>
            <person name="Amemiya C.T."/>
            <person name="Chang J.L."/>
            <person name="Duke S."/>
            <person name="Garber M."/>
            <person name="Gentles A.J."/>
            <person name="Goodstadt L."/>
            <person name="Heger A."/>
            <person name="Jurka J."/>
            <person name="Kamal M."/>
            <person name="Mauceli E."/>
            <person name="Searle S.M."/>
            <person name="Sharpe T."/>
            <person name="Baker M.L."/>
            <person name="Batzer M.A."/>
            <person name="Benos P.V."/>
            <person name="Belov K."/>
            <person name="Clamp M."/>
            <person name="Cook A."/>
            <person name="Cuff J."/>
            <person name="Das R."/>
            <person name="Davidow L."/>
            <person name="Deakin J.E."/>
            <person name="Fazzari M.J."/>
            <person name="Glass J.L."/>
            <person name="Grabherr M."/>
            <person name="Greally J.M."/>
            <person name="Gu W."/>
            <person name="Hore T.A."/>
            <person name="Huttley G.A."/>
            <person name="Kleber M."/>
            <person name="Jirtle R.L."/>
            <person name="Koina E."/>
            <person name="Lee J.T."/>
            <person name="Mahony S."/>
            <person name="Marra M.A."/>
            <person name="Miller R.D."/>
            <person name="Nicholls R.D."/>
            <person name="Oda M."/>
            <person name="Papenfuss A.T."/>
            <person name="Parra Z.E."/>
            <person name="Pollock D.D."/>
            <person name="Ray D.A."/>
            <person name="Schein J.E."/>
            <person name="Speed T.P."/>
            <person name="Thompson K."/>
            <person name="VandeBerg J.L."/>
            <person name="Wade C.M."/>
            <person name="Walker J.A."/>
            <person name="Waters P.D."/>
            <person name="Webber C."/>
            <person name="Weidman J.R."/>
            <person name="Xie X."/>
            <person name="Zody M.C."/>
            <person name="Baldwin J."/>
            <person name="Abdouelleil A."/>
            <person name="Abdulkadir J."/>
            <person name="Abebe A."/>
            <person name="Abera B."/>
            <person name="Abreu J."/>
            <person name="Acer S.C."/>
            <person name="Aftuck L."/>
            <person name="Alexander A."/>
            <person name="An P."/>
            <person name="Anderson E."/>
            <person name="Anderson S."/>
            <person name="Arachi H."/>
            <person name="Azer M."/>
            <person name="Bachantsang P."/>
            <person name="Barry A."/>
            <person name="Bayul T."/>
            <person name="Berlin A."/>
            <person name="Bessette D."/>
            <person name="Bloom T."/>
            <person name="Bloom T."/>
            <person name="Boguslavskiy L."/>
            <person name="Bonnet C."/>
            <person name="Boukhgalter B."/>
            <person name="Bourzgui I."/>
            <person name="Brown A."/>
            <person name="Cahill P."/>
            <person name="Channer S."/>
            <person name="Cheshatsang Y."/>
            <person name="Chuda L."/>
            <person name="Citroen M."/>
            <person name="Collymore A."/>
            <person name="Cooke P."/>
            <person name="Costello M."/>
            <person name="D'Aco K."/>
            <person name="Daza R."/>
            <person name="De Haan G."/>
            <person name="DeGray S."/>
            <person name="DeMaso C."/>
            <person name="Dhargay N."/>
            <person name="Dooley K."/>
            <person name="Dooley E."/>
            <person name="Doricent M."/>
            <person name="Dorje P."/>
            <person name="Dorjee K."/>
            <person name="Dupes A."/>
            <person name="Elong R."/>
            <person name="Falk J."/>
            <person name="Farina A."/>
            <person name="Faro S."/>
            <person name="Ferguson D."/>
            <person name="Fisher S."/>
            <person name="Foley C.D."/>
            <person name="Franke A."/>
            <person name="Friedrich D."/>
            <person name="Gadbois L."/>
            <person name="Gearin G."/>
            <person name="Gearin C.R."/>
            <person name="Giannoukos G."/>
            <person name="Goode T."/>
            <person name="Graham J."/>
            <person name="Grandbois E."/>
            <person name="Grewal S."/>
            <person name="Gyaltsen K."/>
            <person name="Hafez N."/>
            <person name="Hagos B."/>
            <person name="Hall J."/>
            <person name="Henson C."/>
            <person name="Hollinger A."/>
            <person name="Honan T."/>
            <person name="Huard M.D."/>
            <person name="Hughes L."/>
            <person name="Hurhula B."/>
            <person name="Husby M.E."/>
            <person name="Kamat A."/>
            <person name="Kanga B."/>
            <person name="Kashin S."/>
            <person name="Khazanovich D."/>
            <person name="Kisner P."/>
            <person name="Lance K."/>
            <person name="Lara M."/>
            <person name="Lee W."/>
            <person name="Lennon N."/>
            <person name="Letendre F."/>
            <person name="LeVine R."/>
            <person name="Lipovsky A."/>
            <person name="Liu X."/>
            <person name="Liu J."/>
            <person name="Liu S."/>
            <person name="Lokyitsang T."/>
            <person name="Lokyitsang Y."/>
            <person name="Lubonja R."/>
            <person name="Lui A."/>
            <person name="MacDonald P."/>
            <person name="Magnisalis V."/>
            <person name="Maru K."/>
            <person name="Matthews C."/>
            <person name="McCusker W."/>
            <person name="McDonough S."/>
            <person name="Mehta T."/>
            <person name="Meldrim J."/>
            <person name="Meneus L."/>
            <person name="Mihai O."/>
            <person name="Mihalev A."/>
            <person name="Mihova T."/>
            <person name="Mittelman R."/>
            <person name="Mlenga V."/>
            <person name="Montmayeur A."/>
            <person name="Mulrain L."/>
            <person name="Navidi A."/>
            <person name="Naylor J."/>
            <person name="Negash T."/>
            <person name="Nguyen T."/>
            <person name="Nguyen N."/>
            <person name="Nicol R."/>
            <person name="Norbu C."/>
            <person name="Norbu N."/>
            <person name="Novod N."/>
            <person name="O'Neill B."/>
            <person name="Osman S."/>
            <person name="Markiewicz E."/>
            <person name="Oyono O.L."/>
            <person name="Patti C."/>
            <person name="Phunkhang P."/>
            <person name="Pierre F."/>
            <person name="Priest M."/>
            <person name="Raghuraman S."/>
            <person name="Rege F."/>
            <person name="Reyes R."/>
            <person name="Rise C."/>
            <person name="Rogov P."/>
            <person name="Ross K."/>
            <person name="Ryan E."/>
            <person name="Settipalli S."/>
            <person name="Shea T."/>
            <person name="Sherpa N."/>
            <person name="Shi L."/>
            <person name="Shih D."/>
            <person name="Sparrow T."/>
            <person name="Spaulding J."/>
            <person name="Stalker J."/>
            <person name="Stange-Thomann N."/>
            <person name="Stavropoulos S."/>
            <person name="Stone C."/>
            <person name="Strader C."/>
            <person name="Tesfaye S."/>
            <person name="Thomson T."/>
            <person name="Thoulutsang Y."/>
            <person name="Thoulutsang D."/>
            <person name="Topham K."/>
            <person name="Topping I."/>
            <person name="Tsamla T."/>
            <person name="Vassiliev H."/>
            <person name="Vo A."/>
            <person name="Wangchuk T."/>
            <person name="Wangdi T."/>
            <person name="Weiand M."/>
            <person name="Wilkinson J."/>
            <person name="Wilson A."/>
            <person name="Yadav S."/>
            <person name="Young G."/>
            <person name="Yu Q."/>
            <person name="Zembek L."/>
            <person name="Zhong D."/>
            <person name="Zimmer A."/>
            <person name="Zwirko Z."/>
            <person name="Jaffe D.B."/>
            <person name="Alvarez P."/>
            <person name="Brockman W."/>
            <person name="Butler J."/>
            <person name="Chin C."/>
            <person name="Gnerre S."/>
            <person name="MacCallum I."/>
            <person name="Graves J.A."/>
            <person name="Ponting C.P."/>
            <person name="Breen M."/>
            <person name="Samollow P.B."/>
            <person name="Lander E.S."/>
            <person name="Lindblad-Toh K."/>
        </authorList>
    </citation>
    <scope>NUCLEOTIDE SEQUENCE [LARGE SCALE GENOMIC DNA]</scope>
</reference>
<feature type="compositionally biased region" description="Low complexity" evidence="1">
    <location>
        <begin position="102"/>
        <end position="118"/>
    </location>
</feature>
<feature type="compositionally biased region" description="Polar residues" evidence="1">
    <location>
        <begin position="1"/>
        <end position="16"/>
    </location>
</feature>
<protein>
    <submittedName>
        <fullName evidence="3">Protein phosphatase 1 regulatory subunit 3G</fullName>
    </submittedName>
</protein>
<feature type="region of interest" description="Disordered" evidence="1">
    <location>
        <begin position="305"/>
        <end position="333"/>
    </location>
</feature>
<dbReference type="Proteomes" id="UP000002280">
    <property type="component" value="Chromosome 3"/>
</dbReference>
<evidence type="ECO:0000313" key="3">
    <source>
        <dbReference type="Ensembl" id="ENSMODP00000045531.1"/>
    </source>
</evidence>
<keyword evidence="4" id="KW-1185">Reference proteome</keyword>
<reference evidence="3" key="2">
    <citation type="submission" date="2025-08" db="UniProtKB">
        <authorList>
            <consortium name="Ensembl"/>
        </authorList>
    </citation>
    <scope>IDENTIFICATION</scope>
</reference>
<dbReference type="InterPro" id="IPR005036">
    <property type="entry name" value="CBM21_dom"/>
</dbReference>
<evidence type="ECO:0000259" key="2">
    <source>
        <dbReference type="PROSITE" id="PS51159"/>
    </source>
</evidence>
<evidence type="ECO:0000313" key="4">
    <source>
        <dbReference type="Proteomes" id="UP000002280"/>
    </source>
</evidence>
<feature type="region of interest" description="Disordered" evidence="1">
    <location>
        <begin position="1"/>
        <end position="67"/>
    </location>
</feature>
<dbReference type="InParanoid" id="A0A5F8GE33"/>
<feature type="region of interest" description="Disordered" evidence="1">
    <location>
        <begin position="102"/>
        <end position="132"/>
    </location>
</feature>
<sequence length="413" mass="44800">METQAPQILSLESSGSMPYGDPPLTEEDSVPRTLSLGDSGGGSGHNCPDALTQSPPSSPNGSPQLPERDASLLECELLDARRCFRTRSFSLPPGPILEAAKLLQQQQQQQQQQQRRLQAQPRDPGAEWGTTAQEEELLSPSVCCTKCKKRVQFADSLGLSLASVKHFSVAEEPQVPPAVFYRHKSFPMRERDLEQIGDLLAAAFSPLLLEGSSFSPASARPLPRLQPLFQLPGPGNAAPERLHLQRVCLEQVDCGAPLSLEVKGSGRVLYCAGPREVTVRYTFTEWRSFLDVPATLQSGQSAQLEVQGQEEQPGRALLGLRPRSSEEGAGDPGDLDTESFHFSLCLPPGLLRENTEEGSPVFVVHFAVCYRCAQGEFWDNNAGANYTLSCSSGPCQLQHPAPVPPEGSFEGTL</sequence>
<dbReference type="STRING" id="13616.ENSMODP00000045531"/>
<reference evidence="3" key="3">
    <citation type="submission" date="2025-09" db="UniProtKB">
        <authorList>
            <consortium name="Ensembl"/>
        </authorList>
    </citation>
    <scope>IDENTIFICATION</scope>
</reference>
<proteinExistence type="predicted"/>
<dbReference type="GO" id="GO:0008157">
    <property type="term" value="F:protein phosphatase 1 binding"/>
    <property type="evidence" value="ECO:0000318"/>
    <property type="project" value="GO_Central"/>
</dbReference>
<dbReference type="Gene3D" id="2.60.40.2440">
    <property type="entry name" value="Carbohydrate binding type-21 domain"/>
    <property type="match status" value="1"/>
</dbReference>
<dbReference type="InterPro" id="IPR038175">
    <property type="entry name" value="CBM21_dom_sf"/>
</dbReference>
<dbReference type="Pfam" id="PF03370">
    <property type="entry name" value="CBM_21"/>
    <property type="match status" value="1"/>
</dbReference>
<name>A0A5F8GE33_MONDO</name>
<dbReference type="FunCoup" id="A0A5F8GE33">
    <property type="interactions" value="3"/>
</dbReference>
<organism evidence="3 4">
    <name type="scientific">Monodelphis domestica</name>
    <name type="common">Gray short-tailed opossum</name>
    <dbReference type="NCBI Taxonomy" id="13616"/>
    <lineage>
        <taxon>Eukaryota</taxon>
        <taxon>Metazoa</taxon>
        <taxon>Chordata</taxon>
        <taxon>Craniata</taxon>
        <taxon>Vertebrata</taxon>
        <taxon>Euteleostomi</taxon>
        <taxon>Mammalia</taxon>
        <taxon>Metatheria</taxon>
        <taxon>Didelphimorphia</taxon>
        <taxon>Didelphidae</taxon>
        <taxon>Monodelphis</taxon>
    </lineage>
</organism>
<dbReference type="GO" id="GO:0005979">
    <property type="term" value="P:regulation of glycogen biosynthetic process"/>
    <property type="evidence" value="ECO:0000318"/>
    <property type="project" value="GO_Central"/>
</dbReference>
<dbReference type="PANTHER" id="PTHR12307">
    <property type="entry name" value="PROTEIN PHOSPHATASE 1 REGULATORY SUBUNIT"/>
    <property type="match status" value="1"/>
</dbReference>